<evidence type="ECO:0000256" key="3">
    <source>
        <dbReference type="ARBA" id="ARBA00022691"/>
    </source>
</evidence>
<dbReference type="EMBL" id="UFWZ01000001">
    <property type="protein sequence ID" value="SUY45043.1"/>
    <property type="molecule type" value="Genomic_DNA"/>
</dbReference>
<dbReference type="PIRSF" id="PIRSF037420">
    <property type="entry name" value="PQQ_syn_pqqE"/>
    <property type="match status" value="1"/>
</dbReference>
<evidence type="ECO:0000256" key="5">
    <source>
        <dbReference type="ARBA" id="ARBA00023004"/>
    </source>
</evidence>
<dbReference type="CDD" id="cd01335">
    <property type="entry name" value="Radical_SAM"/>
    <property type="match status" value="1"/>
</dbReference>
<dbReference type="InterPro" id="IPR017200">
    <property type="entry name" value="PqqE-like"/>
</dbReference>
<protein>
    <submittedName>
        <fullName evidence="8">Putative Fe-S oxidoreductase</fullName>
    </submittedName>
</protein>
<dbReference type="PANTHER" id="PTHR11228:SF7">
    <property type="entry name" value="PQQA PEPTIDE CYCLASE"/>
    <property type="match status" value="1"/>
</dbReference>
<dbReference type="NCBIfam" id="TIGR04085">
    <property type="entry name" value="rSAM_more_4Fe4S"/>
    <property type="match status" value="1"/>
</dbReference>
<reference evidence="8 9" key="1">
    <citation type="submission" date="2018-06" db="EMBL/GenBank/DDBJ databases">
        <authorList>
            <consortium name="Pathogen Informatics"/>
            <person name="Doyle S."/>
        </authorList>
    </citation>
    <scope>NUCLEOTIDE SEQUENCE [LARGE SCALE GENOMIC DNA]</scope>
    <source>
        <strain evidence="8 9">NCTC9836</strain>
    </source>
</reference>
<dbReference type="InterPro" id="IPR050377">
    <property type="entry name" value="Radical_SAM_PqqE_MftC-like"/>
</dbReference>
<dbReference type="SFLD" id="SFLDG01386">
    <property type="entry name" value="main_SPASM_domain-containing"/>
    <property type="match status" value="1"/>
</dbReference>
<evidence type="ECO:0000259" key="7">
    <source>
        <dbReference type="PROSITE" id="PS51918"/>
    </source>
</evidence>
<dbReference type="SFLD" id="SFLDG01067">
    <property type="entry name" value="SPASM/twitch_domain_containing"/>
    <property type="match status" value="1"/>
</dbReference>
<keyword evidence="6" id="KW-0411">Iron-sulfur</keyword>
<dbReference type="SUPFAM" id="SSF102114">
    <property type="entry name" value="Radical SAM enzymes"/>
    <property type="match status" value="1"/>
</dbReference>
<dbReference type="InterPro" id="IPR006638">
    <property type="entry name" value="Elp3/MiaA/NifB-like_rSAM"/>
</dbReference>
<keyword evidence="4" id="KW-0479">Metal-binding</keyword>
<dbReference type="GO" id="GO:0051539">
    <property type="term" value="F:4 iron, 4 sulfur cluster binding"/>
    <property type="evidence" value="ECO:0007669"/>
    <property type="project" value="UniProtKB-KW"/>
</dbReference>
<keyword evidence="3" id="KW-0949">S-adenosyl-L-methionine</keyword>
<evidence type="ECO:0000313" key="9">
    <source>
        <dbReference type="Proteomes" id="UP000254664"/>
    </source>
</evidence>
<proteinExistence type="predicted"/>
<dbReference type="SMART" id="SM00729">
    <property type="entry name" value="Elp3"/>
    <property type="match status" value="1"/>
</dbReference>
<dbReference type="RefSeq" id="WP_115640013.1">
    <property type="nucleotide sequence ID" value="NZ_UFWZ01000001.1"/>
</dbReference>
<gene>
    <name evidence="8" type="primary">ydeM_1</name>
    <name evidence="8" type="ORF">NCTC9836_00126</name>
</gene>
<dbReference type="GO" id="GO:0003824">
    <property type="term" value="F:catalytic activity"/>
    <property type="evidence" value="ECO:0007669"/>
    <property type="project" value="InterPro"/>
</dbReference>
<keyword evidence="9" id="KW-1185">Reference proteome</keyword>
<dbReference type="Gene3D" id="3.20.20.70">
    <property type="entry name" value="Aldolase class I"/>
    <property type="match status" value="1"/>
</dbReference>
<dbReference type="InterPro" id="IPR058240">
    <property type="entry name" value="rSAM_sf"/>
</dbReference>
<keyword evidence="5" id="KW-0408">Iron</keyword>
<keyword evidence="2" id="KW-0004">4Fe-4S</keyword>
<evidence type="ECO:0000256" key="2">
    <source>
        <dbReference type="ARBA" id="ARBA00022485"/>
    </source>
</evidence>
<dbReference type="Pfam" id="PF04055">
    <property type="entry name" value="Radical_SAM"/>
    <property type="match status" value="1"/>
</dbReference>
<organism evidence="8 9">
    <name type="scientific">Clostridium putrefaciens</name>
    <dbReference type="NCBI Taxonomy" id="99675"/>
    <lineage>
        <taxon>Bacteria</taxon>
        <taxon>Bacillati</taxon>
        <taxon>Bacillota</taxon>
        <taxon>Clostridia</taxon>
        <taxon>Eubacteriales</taxon>
        <taxon>Clostridiaceae</taxon>
        <taxon>Clostridium</taxon>
    </lineage>
</organism>
<sequence>MFYPNQCYIEITDRCNLKCKHCFANAQQKNKNFLSYSEIVNIYKQLENVGVIYVNISGGEPLLHPEIFDIIAYASKQPYNTCLLTNGILWNEEKIAKLKESDPDDNIYIQLSLDGQYEIMNEHRNMTKTEYEKMIENIKLFKKYGFYVTGLHTADSITIKESLNTCKYYIENYNIDSIQIVPAFMSGRATENHDLLDNYWNEWIQLVLQVTDIKKYSYWGQLSERLSLGFFTLYEIVVPLDKNNRHSDIWDVWGLDVDNVDNYRKQLHRNYYCEAGCSELAISSTKEMYPCVAALRTSMRCGTLKEKSINEIWTDSEMLDKFRNLNDTVIKKEPCSSCNYKIYCNGGCRVASLELTGDFYNPDPRCPIVKEYKNNKEMEIL</sequence>
<dbReference type="InterPro" id="IPR013785">
    <property type="entry name" value="Aldolase_TIM"/>
</dbReference>
<name>A0A381J5C0_9CLOT</name>
<dbReference type="GO" id="GO:0046872">
    <property type="term" value="F:metal ion binding"/>
    <property type="evidence" value="ECO:0007669"/>
    <property type="project" value="UniProtKB-KW"/>
</dbReference>
<dbReference type="OrthoDB" id="7021155at2"/>
<accession>A0A381J5C0</accession>
<dbReference type="SFLD" id="SFLDS00029">
    <property type="entry name" value="Radical_SAM"/>
    <property type="match status" value="1"/>
</dbReference>
<evidence type="ECO:0000256" key="1">
    <source>
        <dbReference type="ARBA" id="ARBA00001966"/>
    </source>
</evidence>
<dbReference type="InterPro" id="IPR007197">
    <property type="entry name" value="rSAM"/>
</dbReference>
<dbReference type="PANTHER" id="PTHR11228">
    <property type="entry name" value="RADICAL SAM DOMAIN PROTEIN"/>
    <property type="match status" value="1"/>
</dbReference>
<dbReference type="PROSITE" id="PS51918">
    <property type="entry name" value="RADICAL_SAM"/>
    <property type="match status" value="1"/>
</dbReference>
<evidence type="ECO:0000256" key="6">
    <source>
        <dbReference type="ARBA" id="ARBA00023014"/>
    </source>
</evidence>
<evidence type="ECO:0000313" key="8">
    <source>
        <dbReference type="EMBL" id="SUY45043.1"/>
    </source>
</evidence>
<evidence type="ECO:0000256" key="4">
    <source>
        <dbReference type="ARBA" id="ARBA00022723"/>
    </source>
</evidence>
<comment type="cofactor">
    <cofactor evidence="1">
        <name>[4Fe-4S] cluster</name>
        <dbReference type="ChEBI" id="CHEBI:49883"/>
    </cofactor>
</comment>
<feature type="domain" description="Radical SAM core" evidence="7">
    <location>
        <begin position="1"/>
        <end position="221"/>
    </location>
</feature>
<dbReference type="AlphaFoldDB" id="A0A381J5C0"/>
<dbReference type="Proteomes" id="UP000254664">
    <property type="component" value="Unassembled WGS sequence"/>
</dbReference>
<dbReference type="InterPro" id="IPR023885">
    <property type="entry name" value="4Fe4S-binding_SPASM_dom"/>
</dbReference>
<dbReference type="Pfam" id="PF13186">
    <property type="entry name" value="SPASM"/>
    <property type="match status" value="1"/>
</dbReference>